<organism evidence="2 3">
    <name type="scientific">Phycomyces blakesleeanus (strain ATCC 8743b / DSM 1359 / FGSC 10004 / NBRC 33097 / NRRL 1555)</name>
    <dbReference type="NCBI Taxonomy" id="763407"/>
    <lineage>
        <taxon>Eukaryota</taxon>
        <taxon>Fungi</taxon>
        <taxon>Fungi incertae sedis</taxon>
        <taxon>Mucoromycota</taxon>
        <taxon>Mucoromycotina</taxon>
        <taxon>Mucoromycetes</taxon>
        <taxon>Mucorales</taxon>
        <taxon>Phycomycetaceae</taxon>
        <taxon>Phycomyces</taxon>
    </lineage>
</organism>
<dbReference type="EMBL" id="KV440975">
    <property type="protein sequence ID" value="OAD77185.1"/>
    <property type="molecule type" value="Genomic_DNA"/>
</dbReference>
<dbReference type="InParanoid" id="A0A162XY12"/>
<keyword evidence="1" id="KW-0472">Membrane</keyword>
<dbReference type="Proteomes" id="UP000077315">
    <property type="component" value="Unassembled WGS sequence"/>
</dbReference>
<name>A0A162XY12_PHYB8</name>
<sequence>MIREIVKLKEVKLDKTRCGISECIYCLTSVGVTIMTSTLSYSFLFYTRALRLPTKLAPYRSDTVYPAGLSKESLNLFVRVVKELDLKSNGLARTGSNPVADVLLLWSFLVVVPDLGWSSFYYNKVKSHYTAVNAQEDITAHKEVLRLTIFRFYGFIKIMSDIIMAGIILKIVNLVTRI</sequence>
<protein>
    <submittedName>
        <fullName evidence="2">Uncharacterized protein</fullName>
    </submittedName>
</protein>
<evidence type="ECO:0000256" key="1">
    <source>
        <dbReference type="SAM" id="Phobius"/>
    </source>
</evidence>
<evidence type="ECO:0000313" key="2">
    <source>
        <dbReference type="EMBL" id="OAD77185.1"/>
    </source>
</evidence>
<feature type="transmembrane region" description="Helical" evidence="1">
    <location>
        <begin position="103"/>
        <end position="122"/>
    </location>
</feature>
<dbReference type="GeneID" id="28996184"/>
<gene>
    <name evidence="2" type="ORF">PHYBLDRAFT_165674</name>
</gene>
<keyword evidence="1" id="KW-0812">Transmembrane</keyword>
<evidence type="ECO:0000313" key="3">
    <source>
        <dbReference type="Proteomes" id="UP000077315"/>
    </source>
</evidence>
<feature type="transmembrane region" description="Helical" evidence="1">
    <location>
        <begin position="152"/>
        <end position="172"/>
    </location>
</feature>
<dbReference type="VEuPathDB" id="FungiDB:PHYBLDRAFT_165674"/>
<keyword evidence="1" id="KW-1133">Transmembrane helix</keyword>
<accession>A0A162XY12</accession>
<proteinExistence type="predicted"/>
<feature type="transmembrane region" description="Helical" evidence="1">
    <location>
        <begin position="23"/>
        <end position="46"/>
    </location>
</feature>
<keyword evidence="3" id="KW-1185">Reference proteome</keyword>
<dbReference type="RefSeq" id="XP_018295225.1">
    <property type="nucleotide sequence ID" value="XM_018435278.1"/>
</dbReference>
<reference evidence="3" key="1">
    <citation type="submission" date="2015-06" db="EMBL/GenBank/DDBJ databases">
        <title>Expansion of signal transduction pathways in fungi by whole-genome duplication.</title>
        <authorList>
            <consortium name="DOE Joint Genome Institute"/>
            <person name="Corrochano L.M."/>
            <person name="Kuo A."/>
            <person name="Marcet-Houben M."/>
            <person name="Polaino S."/>
            <person name="Salamov A."/>
            <person name="Villalobos J.M."/>
            <person name="Alvarez M.I."/>
            <person name="Avalos J."/>
            <person name="Benito E.P."/>
            <person name="Benoit I."/>
            <person name="Burger G."/>
            <person name="Camino L.P."/>
            <person name="Canovas D."/>
            <person name="Cerda-Olmedo E."/>
            <person name="Cheng J.-F."/>
            <person name="Dominguez A."/>
            <person name="Elias M."/>
            <person name="Eslava A.P."/>
            <person name="Glaser F."/>
            <person name="Grimwood J."/>
            <person name="Gutierrez G."/>
            <person name="Heitman J."/>
            <person name="Henrissat B."/>
            <person name="Iturriaga E.A."/>
            <person name="Lang B.F."/>
            <person name="Lavin J.L."/>
            <person name="Lee S."/>
            <person name="Li W."/>
            <person name="Lindquist E."/>
            <person name="Lopez-Garcia S."/>
            <person name="Luque E.M."/>
            <person name="Marcos A.T."/>
            <person name="Martin J."/>
            <person name="McCluskey K."/>
            <person name="Medina H.R."/>
            <person name="Miralles-Duran A."/>
            <person name="Miyazaki A."/>
            <person name="Munoz-Torres E."/>
            <person name="Oguiza J.A."/>
            <person name="Ohm R."/>
            <person name="Olmedo M."/>
            <person name="Orejas M."/>
            <person name="Ortiz-Castellanos L."/>
            <person name="Pisabarro A.G."/>
            <person name="Rodriguez-Romero J."/>
            <person name="Ruiz-Herrera J."/>
            <person name="Ruiz-Vazquez R."/>
            <person name="Sanz C."/>
            <person name="Schackwitz W."/>
            <person name="Schmutz J."/>
            <person name="Shahriari M."/>
            <person name="Shelest E."/>
            <person name="Silva-Franco F."/>
            <person name="Soanes D."/>
            <person name="Syed K."/>
            <person name="Tagua V.G."/>
            <person name="Talbot N.J."/>
            <person name="Thon M."/>
            <person name="De vries R.P."/>
            <person name="Wiebenga A."/>
            <person name="Yadav J.S."/>
            <person name="Braun E.L."/>
            <person name="Baker S."/>
            <person name="Garre V."/>
            <person name="Horwitz B."/>
            <person name="Torres-Martinez S."/>
            <person name="Idnurm A."/>
            <person name="Herrera-Estrella A."/>
            <person name="Gabaldon T."/>
            <person name="Grigoriev I.V."/>
        </authorList>
    </citation>
    <scope>NUCLEOTIDE SEQUENCE [LARGE SCALE GENOMIC DNA]</scope>
    <source>
        <strain evidence="3">NRRL 1555(-)</strain>
    </source>
</reference>
<dbReference type="AlphaFoldDB" id="A0A162XY12"/>